<evidence type="ECO:0000256" key="1">
    <source>
        <dbReference type="SAM" id="Phobius"/>
    </source>
</evidence>
<sequence length="128" mass="12732">MDLATLTHSMYVAVGAPVAGSASPSGLGSAVEHLPGRVSVTVLAVCPKAPPGAQVPTDTITGYVLWGVGILFVVGIIIAIGAIIVGRVFAMPHASKVGVISVVVVFLAAIGYLVLPSMLSGLLGNGCI</sequence>
<dbReference type="Proteomes" id="UP001589698">
    <property type="component" value="Unassembled WGS sequence"/>
</dbReference>
<comment type="caution">
    <text evidence="2">The sequence shown here is derived from an EMBL/GenBank/DDBJ whole genome shotgun (WGS) entry which is preliminary data.</text>
</comment>
<keyword evidence="1" id="KW-0812">Transmembrane</keyword>
<accession>A0ABV6DWV7</accession>
<dbReference type="RefSeq" id="WP_378516913.1">
    <property type="nucleotide sequence ID" value="NZ_CBCSDI010000071.1"/>
</dbReference>
<keyword evidence="1" id="KW-1133">Transmembrane helix</keyword>
<keyword evidence="1" id="KW-0472">Membrane</keyword>
<keyword evidence="3" id="KW-1185">Reference proteome</keyword>
<protein>
    <recommendedName>
        <fullName evidence="4">DUF4190 domain-containing protein</fullName>
    </recommendedName>
</protein>
<dbReference type="EMBL" id="JBHLXH010000001">
    <property type="protein sequence ID" value="MFC0221214.1"/>
    <property type="molecule type" value="Genomic_DNA"/>
</dbReference>
<evidence type="ECO:0000313" key="2">
    <source>
        <dbReference type="EMBL" id="MFC0221214.1"/>
    </source>
</evidence>
<gene>
    <name evidence="2" type="ORF">ACFFJG_01875</name>
</gene>
<organism evidence="2 3">
    <name type="scientific">Nocardioides zeicaulis</name>
    <dbReference type="NCBI Taxonomy" id="1776857"/>
    <lineage>
        <taxon>Bacteria</taxon>
        <taxon>Bacillati</taxon>
        <taxon>Actinomycetota</taxon>
        <taxon>Actinomycetes</taxon>
        <taxon>Propionibacteriales</taxon>
        <taxon>Nocardioidaceae</taxon>
        <taxon>Nocardioides</taxon>
    </lineage>
</organism>
<evidence type="ECO:0008006" key="4">
    <source>
        <dbReference type="Google" id="ProtNLM"/>
    </source>
</evidence>
<feature type="transmembrane region" description="Helical" evidence="1">
    <location>
        <begin position="97"/>
        <end position="115"/>
    </location>
</feature>
<proteinExistence type="predicted"/>
<reference evidence="2 3" key="1">
    <citation type="submission" date="2024-09" db="EMBL/GenBank/DDBJ databases">
        <authorList>
            <person name="Sun Q."/>
            <person name="Mori K."/>
        </authorList>
    </citation>
    <scope>NUCLEOTIDE SEQUENCE [LARGE SCALE GENOMIC DNA]</scope>
    <source>
        <strain evidence="2 3">CCM 8654</strain>
    </source>
</reference>
<evidence type="ECO:0000313" key="3">
    <source>
        <dbReference type="Proteomes" id="UP001589698"/>
    </source>
</evidence>
<feature type="transmembrane region" description="Helical" evidence="1">
    <location>
        <begin position="63"/>
        <end position="85"/>
    </location>
</feature>
<name>A0ABV6DWV7_9ACTN</name>